<dbReference type="Proteomes" id="UP001165583">
    <property type="component" value="Unassembled WGS sequence"/>
</dbReference>
<accession>A0ABT2I3G3</accession>
<dbReference type="Gene3D" id="3.40.470.10">
    <property type="entry name" value="Uracil-DNA glycosylase-like domain"/>
    <property type="match status" value="1"/>
</dbReference>
<evidence type="ECO:0000313" key="2">
    <source>
        <dbReference type="EMBL" id="MCT2399347.1"/>
    </source>
</evidence>
<dbReference type="Pfam" id="PF03167">
    <property type="entry name" value="UDG"/>
    <property type="match status" value="1"/>
</dbReference>
<dbReference type="InterPro" id="IPR036895">
    <property type="entry name" value="Uracil-DNA_glycosylase-like_sf"/>
</dbReference>
<evidence type="ECO:0000313" key="3">
    <source>
        <dbReference type="Proteomes" id="UP001165583"/>
    </source>
</evidence>
<keyword evidence="3" id="KW-1185">Reference proteome</keyword>
<proteinExistence type="predicted"/>
<organism evidence="2 3">
    <name type="scientific">Novosphingobium mangrovi</name>
    <name type="common">ex Huang et al. 2023</name>
    <dbReference type="NCBI Taxonomy" id="2976432"/>
    <lineage>
        <taxon>Bacteria</taxon>
        <taxon>Pseudomonadati</taxon>
        <taxon>Pseudomonadota</taxon>
        <taxon>Alphaproteobacteria</taxon>
        <taxon>Sphingomonadales</taxon>
        <taxon>Sphingomonadaceae</taxon>
        <taxon>Novosphingobium</taxon>
    </lineage>
</organism>
<evidence type="ECO:0000259" key="1">
    <source>
        <dbReference type="Pfam" id="PF03167"/>
    </source>
</evidence>
<comment type="caution">
    <text evidence="2">The sequence shown here is derived from an EMBL/GenBank/DDBJ whole genome shotgun (WGS) entry which is preliminary data.</text>
</comment>
<protein>
    <recommendedName>
        <fullName evidence="1">Uracil-DNA glycosylase-like domain-containing protein</fullName>
    </recommendedName>
</protein>
<dbReference type="EMBL" id="JANZXA010000004">
    <property type="protein sequence ID" value="MCT2399347.1"/>
    <property type="molecule type" value="Genomic_DNA"/>
</dbReference>
<reference evidence="2" key="1">
    <citation type="submission" date="2022-09" db="EMBL/GenBank/DDBJ databases">
        <title>Novosphingobium sp. Nov., a polycyclic aromatic hydrocarbon-degrading bacterium isolated form mangrove sediments in HongKong.</title>
        <authorList>
            <person name="Hu Z."/>
        </authorList>
    </citation>
    <scope>NUCLEOTIDE SEQUENCE</scope>
    <source>
        <strain evidence="2">HK4-1</strain>
    </source>
</reference>
<sequence>MDHPANPDFLADITGALDWWREAGVDCDFLDEPREWLATPELEGQDARAEQRAAIERRAARAAAEAAPPPPTQIDPAVLPQDLAAFHPWWLGEPLLDDGGMSARIAPSGAKGARLMVVVEEPEADDRDVLLSGPQGKLLDAMLGAFGMRREDVYLASALPRHTPAADWNALAERGIGQVLTHHVSLVAPERLLVLGGNILPLLGHELPQRPAVLRKFNQHERTVPMLASWGLPALMRQPRAKPVLWKAWLEWTAA</sequence>
<dbReference type="RefSeq" id="WP_260045402.1">
    <property type="nucleotide sequence ID" value="NZ_JANZXA010000004.1"/>
</dbReference>
<dbReference type="InterPro" id="IPR005122">
    <property type="entry name" value="Uracil-DNA_glycosylase-like"/>
</dbReference>
<dbReference type="SUPFAM" id="SSF52141">
    <property type="entry name" value="Uracil-DNA glycosylase-like"/>
    <property type="match status" value="1"/>
</dbReference>
<name>A0ABT2I3G3_9SPHN</name>
<feature type="domain" description="Uracil-DNA glycosylase-like" evidence="1">
    <location>
        <begin position="109"/>
        <end position="239"/>
    </location>
</feature>
<gene>
    <name evidence="2" type="ORF">NZK81_07290</name>
</gene>